<dbReference type="NCBIfam" id="TIGR01554">
    <property type="entry name" value="major_cap_HK97"/>
    <property type="match status" value="1"/>
</dbReference>
<comment type="caution">
    <text evidence="4">The sequence shown here is derived from an EMBL/GenBank/DDBJ whole genome shotgun (WGS) entry which is preliminary data.</text>
</comment>
<feature type="region of interest" description="Disordered" evidence="2">
    <location>
        <begin position="1"/>
        <end position="56"/>
    </location>
</feature>
<dbReference type="SUPFAM" id="SSF56563">
    <property type="entry name" value="Major capsid protein gp5"/>
    <property type="match status" value="1"/>
</dbReference>
<feature type="domain" description="Phage capsid-like C-terminal" evidence="3">
    <location>
        <begin position="137"/>
        <end position="413"/>
    </location>
</feature>
<feature type="compositionally biased region" description="Basic and acidic residues" evidence="2">
    <location>
        <begin position="37"/>
        <end position="47"/>
    </location>
</feature>
<name>A0A5C7JBA9_9BACT</name>
<organism evidence="4 5">
    <name type="scientific">Candidatus Dojkabacteria bacterium</name>
    <dbReference type="NCBI Taxonomy" id="2099670"/>
    <lineage>
        <taxon>Bacteria</taxon>
        <taxon>Candidatus Dojkabacteria</taxon>
    </lineage>
</organism>
<evidence type="ECO:0000256" key="2">
    <source>
        <dbReference type="SAM" id="MobiDB-lite"/>
    </source>
</evidence>
<evidence type="ECO:0000313" key="4">
    <source>
        <dbReference type="EMBL" id="TXG77796.1"/>
    </source>
</evidence>
<feature type="compositionally biased region" description="Acidic residues" evidence="2">
    <location>
        <begin position="1"/>
        <end position="36"/>
    </location>
</feature>
<gene>
    <name evidence="4" type="ORF">E6Q11_02230</name>
</gene>
<reference evidence="4 5" key="1">
    <citation type="submission" date="2018-09" db="EMBL/GenBank/DDBJ databases">
        <title>Metagenome Assembled Genomes from an Advanced Water Purification Facility.</title>
        <authorList>
            <person name="Stamps B.W."/>
            <person name="Spear J.R."/>
        </authorList>
    </citation>
    <scope>NUCLEOTIDE SEQUENCE [LARGE SCALE GENOMIC DNA]</scope>
    <source>
        <strain evidence="4">Bin_63_2</strain>
    </source>
</reference>
<dbReference type="AlphaFoldDB" id="A0A5C7JBA9"/>
<accession>A0A5C7JBA9</accession>
<evidence type="ECO:0000259" key="3">
    <source>
        <dbReference type="Pfam" id="PF05065"/>
    </source>
</evidence>
<dbReference type="InterPro" id="IPR054612">
    <property type="entry name" value="Phage_capsid-like_C"/>
</dbReference>
<protein>
    <submittedName>
        <fullName evidence="4">Phage major capsid protein</fullName>
    </submittedName>
</protein>
<comment type="subcellular location">
    <subcellularLocation>
        <location evidence="1">Virion</location>
    </subcellularLocation>
</comment>
<dbReference type="EMBL" id="SSDS01000037">
    <property type="protein sequence ID" value="TXG77796.1"/>
    <property type="molecule type" value="Genomic_DNA"/>
</dbReference>
<evidence type="ECO:0000256" key="1">
    <source>
        <dbReference type="ARBA" id="ARBA00004328"/>
    </source>
</evidence>
<sequence length="418" mass="45169">TETVDEVVDTTDDAETEDVEETDEETETEGESEAEVEETKESDKEKEEMADENTQAQADAKLEAQINAAVEGIVAKALPAQPKAEKKVNDTEVRVNFVNQIGSLMNKNGSDLKKFATEAAEMRGFQNAIADGENLWVDEVVRNDILKAYNQVGRVGGLVDRESITADTLKILVETAGTGFQPVALGAVKPTDTPVWTPKVFEPFEWAVIVPWKDGDQKRTAINIYNQIIQYVATEYSKLEDKIILTYAGGTVGPETRPASGLVPILTAANRDIQVNSYSSADVVEALAEAYGQTESDGTITLVANRKTWAQLATSLDGFDRPLFTVVGEQVSAGALGSFRVVMSSVLSDGDVVIGNFADYLLVTRGGLATLFSREAYIADVVNLFTQDASALRADIDITGGAKRVNSFSLLQFADESS</sequence>
<feature type="non-terminal residue" evidence="4">
    <location>
        <position position="1"/>
    </location>
</feature>
<dbReference type="Pfam" id="PF05065">
    <property type="entry name" value="Phage_capsid"/>
    <property type="match status" value="1"/>
</dbReference>
<dbReference type="InterPro" id="IPR024455">
    <property type="entry name" value="Phage_capsid"/>
</dbReference>
<proteinExistence type="predicted"/>
<evidence type="ECO:0000313" key="5">
    <source>
        <dbReference type="Proteomes" id="UP000321026"/>
    </source>
</evidence>
<dbReference type="Proteomes" id="UP000321026">
    <property type="component" value="Unassembled WGS sequence"/>
</dbReference>